<evidence type="ECO:0000256" key="5">
    <source>
        <dbReference type="SAM" id="Phobius"/>
    </source>
</evidence>
<dbReference type="SMART" id="SM01415">
    <property type="entry name" value="DUF106"/>
    <property type="match status" value="1"/>
</dbReference>
<evidence type="ECO:0000256" key="1">
    <source>
        <dbReference type="ARBA" id="ARBA00004141"/>
    </source>
</evidence>
<feature type="transmembrane region" description="Helical" evidence="5">
    <location>
        <begin position="242"/>
        <end position="262"/>
    </location>
</feature>
<feature type="transmembrane region" description="Helical" evidence="5">
    <location>
        <begin position="127"/>
        <end position="147"/>
    </location>
</feature>
<protein>
    <recommendedName>
        <fullName evidence="8">DUF106 domain-containing protein</fullName>
    </recommendedName>
</protein>
<comment type="subcellular location">
    <subcellularLocation>
        <location evidence="1">Membrane</location>
        <topology evidence="1">Multi-pass membrane protein</topology>
    </subcellularLocation>
</comment>
<dbReference type="GO" id="GO:0016020">
    <property type="term" value="C:membrane"/>
    <property type="evidence" value="ECO:0007669"/>
    <property type="project" value="UniProtKB-SubCell"/>
</dbReference>
<evidence type="ECO:0000256" key="2">
    <source>
        <dbReference type="ARBA" id="ARBA00022692"/>
    </source>
</evidence>
<dbReference type="EMBL" id="LQMQ01000049">
    <property type="protein sequence ID" value="KUO40061.1"/>
    <property type="molecule type" value="Genomic_DNA"/>
</dbReference>
<dbReference type="InterPro" id="IPR002809">
    <property type="entry name" value="EMC3/TMCO1"/>
</dbReference>
<name>A0A147JUD9_HADYE</name>
<keyword evidence="4 5" id="KW-0472">Membrane</keyword>
<dbReference type="InterPro" id="IPR038978">
    <property type="entry name" value="MJ0935"/>
</dbReference>
<keyword evidence="2 5" id="KW-0812">Transmembrane</keyword>
<dbReference type="Pfam" id="PF01956">
    <property type="entry name" value="EMC3_TMCO1"/>
    <property type="match status" value="1"/>
</dbReference>
<evidence type="ECO:0000256" key="4">
    <source>
        <dbReference type="ARBA" id="ARBA00023136"/>
    </source>
</evidence>
<organism evidence="6 7">
    <name type="scientific">Hadarchaeum yellowstonense</name>
    <dbReference type="NCBI Taxonomy" id="1776334"/>
    <lineage>
        <taxon>Archaea</taxon>
        <taxon>Methanobacteriati</taxon>
        <taxon>Candidatus Hadarchaeota</taxon>
        <taxon>Candidatus Hadarchaeia</taxon>
        <taxon>Candidatus Hadarchaeales</taxon>
        <taxon>Candidatus Hadarchaeaceae</taxon>
        <taxon>Candidatus Hadarchaeum</taxon>
    </lineage>
</organism>
<dbReference type="Proteomes" id="UP000074294">
    <property type="component" value="Unassembled WGS sequence"/>
</dbReference>
<accession>A0A147JUD9</accession>
<keyword evidence="3 5" id="KW-1133">Transmembrane helix</keyword>
<dbReference type="PANTHER" id="PTHR42198:SF1">
    <property type="entry name" value="INTEGRAL MEMBRANE PROTEIN"/>
    <property type="match status" value="1"/>
</dbReference>
<feature type="transmembrane region" description="Helical" evidence="5">
    <location>
        <begin position="207"/>
        <end position="230"/>
    </location>
</feature>
<evidence type="ECO:0000313" key="7">
    <source>
        <dbReference type="Proteomes" id="UP000074294"/>
    </source>
</evidence>
<comment type="caution">
    <text evidence="6">The sequence shown here is derived from an EMBL/GenBank/DDBJ whole genome shotgun (WGS) entry which is preliminary data.</text>
</comment>
<reference evidence="6 7" key="1">
    <citation type="journal article" date="2016" name="Nat. Microbiol.">
        <title>Genomic inference of the metabolism of cosmopolitan subsurface Archaea, Hadesarchaea.</title>
        <authorList>
            <person name="Baker B.J."/>
            <person name="Saw J.H."/>
            <person name="Lind A.E."/>
            <person name="Lazar C.S."/>
            <person name="Hinrichs K.-U."/>
            <person name="Teske A.P."/>
            <person name="Ettema T.J."/>
        </authorList>
    </citation>
    <scope>NUCLEOTIDE SEQUENCE [LARGE SCALE GENOMIC DNA]</scope>
</reference>
<evidence type="ECO:0008006" key="8">
    <source>
        <dbReference type="Google" id="ProtNLM"/>
    </source>
</evidence>
<evidence type="ECO:0000256" key="3">
    <source>
        <dbReference type="ARBA" id="ARBA00022989"/>
    </source>
</evidence>
<evidence type="ECO:0000313" key="6">
    <source>
        <dbReference type="EMBL" id="KUO40061.1"/>
    </source>
</evidence>
<dbReference type="STRING" id="1776334.APZ16_05425"/>
<sequence length="273" mass="30983">MMKRQLMLLLVLLVSSSLLFSGLAQAQGQGDSESLFDIVNKLDTSAASLRRGDSESAKANIGQAFQEYLISFSFGVAEKDPSLDNRIKDRFAVVYQSPSESDILSLRSDVVRAASLIGVHLPPLFEYSLFIIMGIAFAAAFFVNLVSKKMVNWELVKQNKAKIDAFQKEYREAMKKRDMKLVHKLQLQQPEINKLMMQNTSQNMKPTLIYMVPLFVLWIALGQIFKGWVVAWLPFIRIDLPFIGPLVVFGVGWWYFITYLGFSQILRKVIIGD</sequence>
<dbReference type="AlphaFoldDB" id="A0A147JUD9"/>
<gene>
    <name evidence="6" type="ORF">APZ16_05425</name>
</gene>
<proteinExistence type="predicted"/>
<dbReference type="PANTHER" id="PTHR42198">
    <property type="entry name" value="INTEGRAL MEMBRANE PROTEIN"/>
    <property type="match status" value="1"/>
</dbReference>